<reference evidence="2 3" key="1">
    <citation type="journal article" date="2018" name="Front. Plant Sci.">
        <title>Red Clover (Trifolium pratense) and Zigzag Clover (T. medium) - A Picture of Genomic Similarities and Differences.</title>
        <authorList>
            <person name="Dluhosova J."/>
            <person name="Istvanek J."/>
            <person name="Nedelnik J."/>
            <person name="Repkova J."/>
        </authorList>
    </citation>
    <scope>NUCLEOTIDE SEQUENCE [LARGE SCALE GENOMIC DNA]</scope>
    <source>
        <strain evidence="3">cv. 10/8</strain>
        <tissue evidence="2">Leaf</tissue>
    </source>
</reference>
<accession>A0A392RDW9</accession>
<name>A0A392RDW9_9FABA</name>
<feature type="region of interest" description="Disordered" evidence="1">
    <location>
        <begin position="19"/>
        <end position="62"/>
    </location>
</feature>
<keyword evidence="3" id="KW-1185">Reference proteome</keyword>
<comment type="caution">
    <text evidence="2">The sequence shown here is derived from an EMBL/GenBank/DDBJ whole genome shotgun (WGS) entry which is preliminary data.</text>
</comment>
<sequence>MEIAKQPQRNLMQEANHLIAKRLSPTISRTRKKRENVVKPTMSNPLRGNGGGAAMKASAPPL</sequence>
<protein>
    <submittedName>
        <fullName evidence="2">Uncharacterized protein</fullName>
    </submittedName>
</protein>
<evidence type="ECO:0000313" key="2">
    <source>
        <dbReference type="EMBL" id="MCI34823.1"/>
    </source>
</evidence>
<evidence type="ECO:0000256" key="1">
    <source>
        <dbReference type="SAM" id="MobiDB-lite"/>
    </source>
</evidence>
<dbReference type="Proteomes" id="UP000265520">
    <property type="component" value="Unassembled WGS sequence"/>
</dbReference>
<evidence type="ECO:0000313" key="3">
    <source>
        <dbReference type="Proteomes" id="UP000265520"/>
    </source>
</evidence>
<organism evidence="2 3">
    <name type="scientific">Trifolium medium</name>
    <dbReference type="NCBI Taxonomy" id="97028"/>
    <lineage>
        <taxon>Eukaryota</taxon>
        <taxon>Viridiplantae</taxon>
        <taxon>Streptophyta</taxon>
        <taxon>Embryophyta</taxon>
        <taxon>Tracheophyta</taxon>
        <taxon>Spermatophyta</taxon>
        <taxon>Magnoliopsida</taxon>
        <taxon>eudicotyledons</taxon>
        <taxon>Gunneridae</taxon>
        <taxon>Pentapetalae</taxon>
        <taxon>rosids</taxon>
        <taxon>fabids</taxon>
        <taxon>Fabales</taxon>
        <taxon>Fabaceae</taxon>
        <taxon>Papilionoideae</taxon>
        <taxon>50 kb inversion clade</taxon>
        <taxon>NPAAA clade</taxon>
        <taxon>Hologalegina</taxon>
        <taxon>IRL clade</taxon>
        <taxon>Trifolieae</taxon>
        <taxon>Trifolium</taxon>
    </lineage>
</organism>
<dbReference type="AlphaFoldDB" id="A0A392RDW9"/>
<dbReference type="EMBL" id="LXQA010217425">
    <property type="protein sequence ID" value="MCI34823.1"/>
    <property type="molecule type" value="Genomic_DNA"/>
</dbReference>
<proteinExistence type="predicted"/>